<evidence type="ECO:0000313" key="1">
    <source>
        <dbReference type="EMBL" id="VTR39848.1"/>
    </source>
</evidence>
<gene>
    <name evidence="1" type="ORF">NCTC12965_04407</name>
</gene>
<name>A0A4V6KRB9_SERFO</name>
<proteinExistence type="predicted"/>
<accession>A0A4V6KRB9</accession>
<organism evidence="1">
    <name type="scientific">Serratia fonticola</name>
    <dbReference type="NCBI Taxonomy" id="47917"/>
    <lineage>
        <taxon>Bacteria</taxon>
        <taxon>Pseudomonadati</taxon>
        <taxon>Pseudomonadota</taxon>
        <taxon>Gammaproteobacteria</taxon>
        <taxon>Enterobacterales</taxon>
        <taxon>Yersiniaceae</taxon>
        <taxon>Serratia</taxon>
    </lineage>
</organism>
<reference evidence="1" key="1">
    <citation type="submission" date="2019-05" db="EMBL/GenBank/DDBJ databases">
        <authorList>
            <consortium name="Pathogen Informatics"/>
        </authorList>
    </citation>
    <scope>NUCLEOTIDE SEQUENCE [LARGE SCALE GENOMIC DNA]</scope>
    <source>
        <strain evidence="1">NCTC12965</strain>
    </source>
</reference>
<dbReference type="AlphaFoldDB" id="A0A4V6KRB9"/>
<dbReference type="EMBL" id="CABEEZ010000097">
    <property type="protein sequence ID" value="VTR39848.1"/>
    <property type="molecule type" value="Genomic_DNA"/>
</dbReference>
<sequence length="48" mass="5526">MAQSTPLTLTLNEAEETYQPQFSFKFDAPAHRFMLLGDHQPDDLFGRL</sequence>
<protein>
    <submittedName>
        <fullName evidence="1">Uncharacterized protein</fullName>
    </submittedName>
</protein>